<dbReference type="PROSITE" id="PS50048">
    <property type="entry name" value="ZN2_CY6_FUNGAL_2"/>
    <property type="match status" value="1"/>
</dbReference>
<dbReference type="EMBL" id="LFIV01000025">
    <property type="protein sequence ID" value="KZL75259.1"/>
    <property type="molecule type" value="Genomic_DNA"/>
</dbReference>
<dbReference type="GO" id="GO:0008270">
    <property type="term" value="F:zinc ion binding"/>
    <property type="evidence" value="ECO:0007669"/>
    <property type="project" value="InterPro"/>
</dbReference>
<accession>A0A166W358</accession>
<dbReference type="STRING" id="708197.A0A166W358"/>
<dbReference type="GO" id="GO:0000981">
    <property type="term" value="F:DNA-binding transcription factor activity, RNA polymerase II-specific"/>
    <property type="evidence" value="ECO:0007669"/>
    <property type="project" value="InterPro"/>
</dbReference>
<gene>
    <name evidence="3" type="ORF">CT0861_03243</name>
</gene>
<dbReference type="PROSITE" id="PS00463">
    <property type="entry name" value="ZN2_CY6_FUNGAL_1"/>
    <property type="match status" value="1"/>
</dbReference>
<dbReference type="InterPro" id="IPR036864">
    <property type="entry name" value="Zn2-C6_fun-type_DNA-bd_sf"/>
</dbReference>
<organism evidence="3 4">
    <name type="scientific">Colletotrichum tofieldiae</name>
    <dbReference type="NCBI Taxonomy" id="708197"/>
    <lineage>
        <taxon>Eukaryota</taxon>
        <taxon>Fungi</taxon>
        <taxon>Dikarya</taxon>
        <taxon>Ascomycota</taxon>
        <taxon>Pezizomycotina</taxon>
        <taxon>Sordariomycetes</taxon>
        <taxon>Hypocreomycetidae</taxon>
        <taxon>Glomerellales</taxon>
        <taxon>Glomerellaceae</taxon>
        <taxon>Colletotrichum</taxon>
        <taxon>Colletotrichum spaethianum species complex</taxon>
    </lineage>
</organism>
<evidence type="ECO:0000256" key="1">
    <source>
        <dbReference type="ARBA" id="ARBA00023242"/>
    </source>
</evidence>
<proteinExistence type="predicted"/>
<evidence type="ECO:0000259" key="2">
    <source>
        <dbReference type="PROSITE" id="PS50048"/>
    </source>
</evidence>
<evidence type="ECO:0000313" key="3">
    <source>
        <dbReference type="EMBL" id="KZL75259.1"/>
    </source>
</evidence>
<dbReference type="PANTHER" id="PTHR47256:SF1">
    <property type="entry name" value="ZN(II)2CYS6 TRANSCRIPTION FACTOR (EUROFUNG)"/>
    <property type="match status" value="1"/>
</dbReference>
<protein>
    <submittedName>
        <fullName evidence="3">Nitrogen assimilation transcription factor NIRA</fullName>
    </submittedName>
</protein>
<dbReference type="Proteomes" id="UP000076552">
    <property type="component" value="Unassembled WGS sequence"/>
</dbReference>
<dbReference type="PANTHER" id="PTHR47256">
    <property type="entry name" value="ZN(II)2CYS6 TRANSCRIPTION FACTOR (EUROFUNG)-RELATED"/>
    <property type="match status" value="1"/>
</dbReference>
<dbReference type="SMART" id="SM00066">
    <property type="entry name" value="GAL4"/>
    <property type="match status" value="1"/>
</dbReference>
<dbReference type="CDD" id="cd00067">
    <property type="entry name" value="GAL4"/>
    <property type="match status" value="1"/>
</dbReference>
<evidence type="ECO:0000313" key="4">
    <source>
        <dbReference type="Proteomes" id="UP000076552"/>
    </source>
</evidence>
<dbReference type="Pfam" id="PF00172">
    <property type="entry name" value="Zn_clus"/>
    <property type="match status" value="1"/>
</dbReference>
<dbReference type="AlphaFoldDB" id="A0A166W358"/>
<dbReference type="SUPFAM" id="SSF57701">
    <property type="entry name" value="Zn2/Cys6 DNA-binding domain"/>
    <property type="match status" value="1"/>
</dbReference>
<comment type="caution">
    <text evidence="3">The sequence shown here is derived from an EMBL/GenBank/DDBJ whole genome shotgun (WGS) entry which is preliminary data.</text>
</comment>
<feature type="domain" description="Zn(2)-C6 fungal-type" evidence="2">
    <location>
        <begin position="46"/>
        <end position="77"/>
    </location>
</feature>
<name>A0A166W358_9PEZI</name>
<dbReference type="InterPro" id="IPR053187">
    <property type="entry name" value="Notoamide_regulator"/>
</dbReference>
<keyword evidence="4" id="KW-1185">Reference proteome</keyword>
<reference evidence="3 4" key="1">
    <citation type="submission" date="2015-06" db="EMBL/GenBank/DDBJ databases">
        <title>Survival trade-offs in plant roots during colonization by closely related pathogenic and mutualistic fungi.</title>
        <authorList>
            <person name="Hacquard S."/>
            <person name="Kracher B."/>
            <person name="Hiruma K."/>
            <person name="Weinman A."/>
            <person name="Muench P."/>
            <person name="Garrido Oter R."/>
            <person name="Ver Loren van Themaat E."/>
            <person name="Dallerey J.-F."/>
            <person name="Damm U."/>
            <person name="Henrissat B."/>
            <person name="Lespinet O."/>
            <person name="Thon M."/>
            <person name="Kemen E."/>
            <person name="McHardy A.C."/>
            <person name="Schulze-Lefert P."/>
            <person name="O'Connell R.J."/>
        </authorList>
    </citation>
    <scope>NUCLEOTIDE SEQUENCE [LARGE SCALE GENOMIC DNA]</scope>
    <source>
        <strain evidence="3 4">0861</strain>
    </source>
</reference>
<dbReference type="InterPro" id="IPR001138">
    <property type="entry name" value="Zn2Cys6_DnaBD"/>
</dbReference>
<keyword evidence="1" id="KW-0539">Nucleus</keyword>
<sequence>MKTVREFLPATLKAASNSSPKRASTPQYAIRTIATAARRRPQTQIACNSCRRRKSKCDGLRPACSLCAGKGRTTCEYDAGPDVTRFAALKSKHEELQRRLALLEELFRLLFTRSYGESIEIIRRMRATDMEIDFENLVKFIRNGDMLVHLASTQSKQKPSLSGGPN</sequence>
<dbReference type="Gene3D" id="4.10.240.10">
    <property type="entry name" value="Zn(2)-C6 fungal-type DNA-binding domain"/>
    <property type="match status" value="1"/>
</dbReference>